<evidence type="ECO:0000313" key="5">
    <source>
        <dbReference type="EMBL" id="PSK56060.1"/>
    </source>
</evidence>
<dbReference type="STRING" id="40998.A0A2P8A6H3"/>
<dbReference type="InterPro" id="IPR050426">
    <property type="entry name" value="Glycosyltransferase_28"/>
</dbReference>
<proteinExistence type="predicted"/>
<dbReference type="SUPFAM" id="SSF53756">
    <property type="entry name" value="UDP-Glycosyltransferase/glycogen phosphorylase"/>
    <property type="match status" value="1"/>
</dbReference>
<dbReference type="AlphaFoldDB" id="A0A2P8A6H3"/>
<feature type="region of interest" description="Disordered" evidence="2">
    <location>
        <begin position="44"/>
        <end position="70"/>
    </location>
</feature>
<dbReference type="PANTHER" id="PTHR48050:SF13">
    <property type="entry name" value="STEROL 3-BETA-GLUCOSYLTRANSFERASE UGT80A2"/>
    <property type="match status" value="1"/>
</dbReference>
<dbReference type="Pfam" id="PF06722">
    <property type="entry name" value="EryCIII-like_C"/>
    <property type="match status" value="1"/>
</dbReference>
<dbReference type="FunFam" id="3.40.50.2000:FF:000268">
    <property type="entry name" value="Glycosyltransferase family 1 protein"/>
    <property type="match status" value="1"/>
</dbReference>
<name>A0A2P8A6H3_9PEZI</name>
<organism evidence="5 6">
    <name type="scientific">Elsinoe australis</name>
    <dbReference type="NCBI Taxonomy" id="40998"/>
    <lineage>
        <taxon>Eukaryota</taxon>
        <taxon>Fungi</taxon>
        <taxon>Dikarya</taxon>
        <taxon>Ascomycota</taxon>
        <taxon>Pezizomycotina</taxon>
        <taxon>Dothideomycetes</taxon>
        <taxon>Dothideomycetidae</taxon>
        <taxon>Myriangiales</taxon>
        <taxon>Elsinoaceae</taxon>
        <taxon>Elsinoe</taxon>
    </lineage>
</organism>
<dbReference type="GO" id="GO:0005975">
    <property type="term" value="P:carbohydrate metabolic process"/>
    <property type="evidence" value="ECO:0007669"/>
    <property type="project" value="InterPro"/>
</dbReference>
<evidence type="ECO:0000259" key="4">
    <source>
        <dbReference type="Pfam" id="PF06722"/>
    </source>
</evidence>
<dbReference type="CDD" id="cd03784">
    <property type="entry name" value="GT1_Gtf-like"/>
    <property type="match status" value="1"/>
</dbReference>
<feature type="domain" description="Erythromycin biosynthesis protein CIII-like C-terminal" evidence="4">
    <location>
        <begin position="429"/>
        <end position="517"/>
    </location>
</feature>
<dbReference type="InterPro" id="IPR002213">
    <property type="entry name" value="UDP_glucos_trans"/>
</dbReference>
<dbReference type="PANTHER" id="PTHR48050">
    <property type="entry name" value="STEROL 3-BETA-GLUCOSYLTRANSFERASE"/>
    <property type="match status" value="1"/>
</dbReference>
<dbReference type="Proteomes" id="UP000243723">
    <property type="component" value="Unassembled WGS sequence"/>
</dbReference>
<evidence type="ECO:0000313" key="6">
    <source>
        <dbReference type="Proteomes" id="UP000243723"/>
    </source>
</evidence>
<accession>A0A2P8A6H3</accession>
<dbReference type="EMBL" id="NHZQ01000066">
    <property type="protein sequence ID" value="PSK56060.1"/>
    <property type="molecule type" value="Genomic_DNA"/>
</dbReference>
<sequence length="895" mass="98200">MAHYLFHAGRGDVGKQMKKTEMRPRADGRFDMSFNHRIEAFFHHETHQDDSKMSEGPPTEGGQNRSPAAAQNMSKLRFRSTKMDYKPVLDTYQGTPRLNIAILIVGSRGDVQPFIALGKALQARPYSHRVRIGTHAVFRDFVEEHGLEFFSIGGDPEKLMSYMVRNPGVMPTYDSMKAGDVSARRKEIGEMLEGAWRACTQAGNGIDPIEPSADGGDVEKGLDDLLRLPAPFVADAIIANPPSYAHIHIAEKLGIPLHLMFTMPWSPTSAFPHPLANIDASKVNASTANYLSYGRLEYLTWEGLADIINHFREKTLFLDPVHPAWGHQLFSDLKVPFTYCWSPALIPKPADWGDHINVSGFFFLSMASSYSPPPDLQAFLDAGDPPVYIGFGSIVVDDPARLTSIVLDAVRKLKVRVLLSRGWGKLGGDDVPENVFLLGNVPHDWLFPRCSAVVHHGGAGTSAIGIALGKPTVIVPFFGDQPWWAGMIARAGAGPVATPWKKLTAEILADNIEKALSPEMKSRAEELSRKIKHEDGVAAAVETFHSMPQMQQLQCFLCPDRVAVWRIRRTNIRLSSMAAACLVLYGKLNPERLKLLHHKRWLVEEGAQDPLIGLVATFGTLLFGYLGDIHHFKTTLGHKNDDAGTPGSTLGVLQASHTMIVSLAGHTFKAPFNLLYNLANGFHNAPRHLFRDRTVRVRNPITGAASGLKVGLESLGYGLFDAVTGLVTQPYHGYKAGVEKSRDSINLTPAAIGLGKGLAQGLGGLVFKTGAAALAVPGYCAKGLEREMENMMSGSEAITKESIAAMSRARQASSKRSSSAVEKQVDEEAAAAAAMPLWELSTGSGASRYILLQRIWEGYRNIYEMKRKELDSTILLEEQILTRWSQLRVSDEFVS</sequence>
<dbReference type="Gene3D" id="3.40.50.2000">
    <property type="entry name" value="Glycogen Phosphorylase B"/>
    <property type="match status" value="2"/>
</dbReference>
<evidence type="ECO:0000256" key="1">
    <source>
        <dbReference type="ARBA" id="ARBA00022679"/>
    </source>
</evidence>
<dbReference type="GO" id="GO:0016906">
    <property type="term" value="F:sterol 3-beta-glucosyltransferase activity"/>
    <property type="evidence" value="ECO:0007669"/>
    <property type="project" value="UniProtKB-ARBA"/>
</dbReference>
<comment type="caution">
    <text evidence="5">The sequence shown here is derived from an EMBL/GenBank/DDBJ whole genome shotgun (WGS) entry which is preliminary data.</text>
</comment>
<dbReference type="OrthoDB" id="5835829at2759"/>
<keyword evidence="6" id="KW-1185">Reference proteome</keyword>
<feature type="domain" description="Glycosyltransferase family 28 N-terminal" evidence="3">
    <location>
        <begin position="100"/>
        <end position="164"/>
    </location>
</feature>
<protein>
    <submittedName>
        <fullName evidence="5">Sterol 3-beta-glucosyltransferase</fullName>
    </submittedName>
</protein>
<keyword evidence="1 5" id="KW-0808">Transferase</keyword>
<dbReference type="Pfam" id="PF03033">
    <property type="entry name" value="Glyco_transf_28"/>
    <property type="match status" value="1"/>
</dbReference>
<dbReference type="FunFam" id="3.40.50.2000:FF:000009">
    <property type="entry name" value="Sterol 3-beta-glucosyltransferase UGT80A2"/>
    <property type="match status" value="1"/>
</dbReference>
<dbReference type="InterPro" id="IPR010610">
    <property type="entry name" value="EryCIII-like_C"/>
</dbReference>
<reference evidence="5 6" key="1">
    <citation type="submission" date="2017-05" db="EMBL/GenBank/DDBJ databases">
        <title>Draft genome sequence of Elsinoe australis.</title>
        <authorList>
            <person name="Cheng Q."/>
        </authorList>
    </citation>
    <scope>NUCLEOTIDE SEQUENCE [LARGE SCALE GENOMIC DNA]</scope>
    <source>
        <strain evidence="5 6">NL1</strain>
    </source>
</reference>
<feature type="compositionally biased region" description="Basic and acidic residues" evidence="2">
    <location>
        <begin position="44"/>
        <end position="53"/>
    </location>
</feature>
<evidence type="ECO:0000259" key="3">
    <source>
        <dbReference type="Pfam" id="PF03033"/>
    </source>
</evidence>
<evidence type="ECO:0000256" key="2">
    <source>
        <dbReference type="SAM" id="MobiDB-lite"/>
    </source>
</evidence>
<dbReference type="InterPro" id="IPR004276">
    <property type="entry name" value="GlycoTrans_28_N"/>
</dbReference>
<gene>
    <name evidence="5" type="ORF">B9Z65_4938</name>
</gene>
<feature type="compositionally biased region" description="Polar residues" evidence="2">
    <location>
        <begin position="61"/>
        <end position="70"/>
    </location>
</feature>